<dbReference type="CDD" id="cd02649">
    <property type="entry name" value="nuc_hydro_CeIAG"/>
    <property type="match status" value="1"/>
</dbReference>
<dbReference type="InterPro" id="IPR001910">
    <property type="entry name" value="Inosine/uridine_hydrolase_dom"/>
</dbReference>
<protein>
    <recommendedName>
        <fullName evidence="2">Inosine/uridine-preferring nucleoside hydrolase domain-containing protein</fullName>
    </recommendedName>
</protein>
<sequence length="335" mass="37154">MLPATKSEIDMRKVEAPKSIIVDCDAGLDDALALIVLLAGHVDFKIEIKAVTCVNGNTNVDNVVKNVFRTLDVCECQEIPVYRGACSPLLSTPNAKETASEGYHGTDGFGDVYTDQPDTSRLQKEHAVCALHRITSEDPGNVSVVCLGPLTNIAMAMKMYPEFINNVKEFFVMGGNSTGQGNITSQAEFNFYADPESAHIVLNRNAKQLWLLPWEACLKSQITHDWRRDVLGKLNIPCVLMLNKIENGRHARAKKHFVRYVACDAFLAGIVMRPEMAKEVVSWHADVELSGNRTRGQVVLDHMLLNKPNVNLINDFDSEMFKEMLVSAVCTQCGR</sequence>
<proteinExistence type="inferred from homology"/>
<dbReference type="Gene3D" id="3.90.245.10">
    <property type="entry name" value="Ribonucleoside hydrolase-like"/>
    <property type="match status" value="1"/>
</dbReference>
<evidence type="ECO:0000313" key="3">
    <source>
        <dbReference type="EMBL" id="CAL1678450.1"/>
    </source>
</evidence>
<keyword evidence="4" id="KW-1185">Reference proteome</keyword>
<evidence type="ECO:0000313" key="4">
    <source>
        <dbReference type="Proteomes" id="UP001497644"/>
    </source>
</evidence>
<evidence type="ECO:0000259" key="2">
    <source>
        <dbReference type="Pfam" id="PF01156"/>
    </source>
</evidence>
<dbReference type="InterPro" id="IPR036452">
    <property type="entry name" value="Ribo_hydro-like"/>
</dbReference>
<dbReference type="GO" id="GO:0016799">
    <property type="term" value="F:hydrolase activity, hydrolyzing N-glycosyl compounds"/>
    <property type="evidence" value="ECO:0007669"/>
    <property type="project" value="InterPro"/>
</dbReference>
<evidence type="ECO:0000256" key="1">
    <source>
        <dbReference type="ARBA" id="ARBA00009176"/>
    </source>
</evidence>
<organism evidence="3 4">
    <name type="scientific">Lasius platythorax</name>
    <dbReference type="NCBI Taxonomy" id="488582"/>
    <lineage>
        <taxon>Eukaryota</taxon>
        <taxon>Metazoa</taxon>
        <taxon>Ecdysozoa</taxon>
        <taxon>Arthropoda</taxon>
        <taxon>Hexapoda</taxon>
        <taxon>Insecta</taxon>
        <taxon>Pterygota</taxon>
        <taxon>Neoptera</taxon>
        <taxon>Endopterygota</taxon>
        <taxon>Hymenoptera</taxon>
        <taxon>Apocrita</taxon>
        <taxon>Aculeata</taxon>
        <taxon>Formicoidea</taxon>
        <taxon>Formicidae</taxon>
        <taxon>Formicinae</taxon>
        <taxon>Lasius</taxon>
        <taxon>Lasius</taxon>
    </lineage>
</organism>
<gene>
    <name evidence="3" type="ORF">LPLAT_LOCUS4300</name>
</gene>
<dbReference type="SUPFAM" id="SSF53590">
    <property type="entry name" value="Nucleoside hydrolase"/>
    <property type="match status" value="1"/>
</dbReference>
<accession>A0AAV2NFF5</accession>
<comment type="similarity">
    <text evidence="1">Belongs to the IUNH family.</text>
</comment>
<dbReference type="Proteomes" id="UP001497644">
    <property type="component" value="Chromosome 14"/>
</dbReference>
<reference evidence="3" key="1">
    <citation type="submission" date="2024-04" db="EMBL/GenBank/DDBJ databases">
        <authorList>
            <consortium name="Molecular Ecology Group"/>
        </authorList>
    </citation>
    <scope>NUCLEOTIDE SEQUENCE</scope>
</reference>
<dbReference type="Pfam" id="PF01156">
    <property type="entry name" value="IU_nuc_hydro"/>
    <property type="match status" value="1"/>
</dbReference>
<name>A0AAV2NFF5_9HYME</name>
<dbReference type="InterPro" id="IPR052775">
    <property type="entry name" value="IUN_hydrolase"/>
</dbReference>
<dbReference type="AlphaFoldDB" id="A0AAV2NFF5"/>
<dbReference type="PANTHER" id="PTHR46190">
    <property type="entry name" value="SI:CH211-201H21.5-RELATED"/>
    <property type="match status" value="1"/>
</dbReference>
<dbReference type="EMBL" id="OZ034837">
    <property type="protein sequence ID" value="CAL1678450.1"/>
    <property type="molecule type" value="Genomic_DNA"/>
</dbReference>
<dbReference type="PANTHER" id="PTHR46190:SF1">
    <property type="entry name" value="SI:CH211-201H21.5"/>
    <property type="match status" value="1"/>
</dbReference>
<feature type="domain" description="Inosine/uridine-preferring nucleoside hydrolase" evidence="2">
    <location>
        <begin position="20"/>
        <end position="323"/>
    </location>
</feature>